<sequence>YSAPVPSYALESSSGESELDDDELAAHTRLSSRGKRALAPEPAVELSGPVERLQKGGEAVFLVGEAGERIAQGVEVGGDAIRVTVDGEQAGLILVDASGAILVFLSTALPLASLHPLASKIYDVLEPASSTIVASYHLPSYIPPADAPSSSSAPLLFLASPSPAASISKLKSEGSLHHFNPPNLLHGLPSALLTVSVLSSASKSSTLLLLPTTAPPQPLNGPFSPVSPITASAGASLYDAGGPTGLGDPSALFRELAGTGRRRSAAAGAGASKAPLQAVKEALGWSWWDPTKQGGQGFAWLEKRRKERRREELSSMYIPHHDVQTPRPLVTDAEVVKLSTRPKGRQRPPHGVTTGGFGWTGILWARDLRRLRDETWLKNAVVLDVAGWLGRIAFSVERPKEWWAAWAGARGSLSV</sequence>
<dbReference type="AlphaFoldDB" id="A0A0K3CL59"/>
<dbReference type="Proteomes" id="UP000199069">
    <property type="component" value="Unassembled WGS sequence"/>
</dbReference>
<evidence type="ECO:0000256" key="1">
    <source>
        <dbReference type="SAM" id="MobiDB-lite"/>
    </source>
</evidence>
<dbReference type="STRING" id="5286.A0A0K3CL59"/>
<dbReference type="OMA" id="FQNAPIR"/>
<keyword evidence="3" id="KW-1185">Reference proteome</keyword>
<feature type="region of interest" description="Disordered" evidence="1">
    <location>
        <begin position="1"/>
        <end position="24"/>
    </location>
</feature>
<accession>A0A0K3CL59</accession>
<proteinExistence type="predicted"/>
<evidence type="ECO:0000313" key="2">
    <source>
        <dbReference type="EMBL" id="CTR07936.1"/>
    </source>
</evidence>
<dbReference type="EMBL" id="CWKI01000007">
    <property type="protein sequence ID" value="CTR07936.1"/>
    <property type="molecule type" value="Genomic_DNA"/>
</dbReference>
<gene>
    <name evidence="2" type="primary">FGENESH: predicted gene_7.182</name>
    <name evidence="2" type="ORF">BN2166_0037970</name>
</gene>
<feature type="non-terminal residue" evidence="2">
    <location>
        <position position="1"/>
    </location>
</feature>
<organism evidence="2 3">
    <name type="scientific">Rhodotorula toruloides</name>
    <name type="common">Yeast</name>
    <name type="synonym">Rhodosporidium toruloides</name>
    <dbReference type="NCBI Taxonomy" id="5286"/>
    <lineage>
        <taxon>Eukaryota</taxon>
        <taxon>Fungi</taxon>
        <taxon>Dikarya</taxon>
        <taxon>Basidiomycota</taxon>
        <taxon>Pucciniomycotina</taxon>
        <taxon>Microbotryomycetes</taxon>
        <taxon>Sporidiobolales</taxon>
        <taxon>Sporidiobolaceae</taxon>
        <taxon>Rhodotorula</taxon>
    </lineage>
</organism>
<name>A0A0K3CL59_RHOTO</name>
<protein>
    <submittedName>
        <fullName evidence="2">FGENESH: predicted gene_7.182 protein</fullName>
    </submittedName>
</protein>
<evidence type="ECO:0000313" key="3">
    <source>
        <dbReference type="Proteomes" id="UP000199069"/>
    </source>
</evidence>
<reference evidence="2 3" key="1">
    <citation type="submission" date="2015-07" db="EMBL/GenBank/DDBJ databases">
        <authorList>
            <person name="Cajimat M.N.B."/>
            <person name="Milazzo M.L."/>
            <person name="Fulhorst C.F."/>
        </authorList>
    </citation>
    <scope>NUCLEOTIDE SEQUENCE [LARGE SCALE GENOMIC DNA]</scope>
    <source>
        <strain evidence="2">Single colony</strain>
    </source>
</reference>